<reference evidence="4" key="1">
    <citation type="journal article" date="2021" name="Int. J. Syst. Evol. Microbiol.">
        <title>Actinocatenispora comari sp. nov., an endophytic actinomycete isolated from aerial parts of Comarum salesowianum.</title>
        <authorList>
            <person name="Oyunbileg N."/>
            <person name="Iizaka Y."/>
            <person name="Hamada M."/>
            <person name="Davaapurev B.O."/>
            <person name="Fukumoto A."/>
            <person name="Tsetseg B."/>
            <person name="Kato F."/>
            <person name="Tamura T."/>
            <person name="Batkhuu J."/>
            <person name="Anzai Y."/>
        </authorList>
    </citation>
    <scope>NUCLEOTIDE SEQUENCE [LARGE SCALE GENOMIC DNA]</scope>
    <source>
        <strain evidence="4">NUM-2625</strain>
    </source>
</reference>
<organism evidence="3 4">
    <name type="scientific">Actinocatenispora comari</name>
    <dbReference type="NCBI Taxonomy" id="2807577"/>
    <lineage>
        <taxon>Bacteria</taxon>
        <taxon>Bacillati</taxon>
        <taxon>Actinomycetota</taxon>
        <taxon>Actinomycetes</taxon>
        <taxon>Micromonosporales</taxon>
        <taxon>Micromonosporaceae</taxon>
        <taxon>Actinocatenispora</taxon>
    </lineage>
</organism>
<name>A0A8J4AD63_9ACTN</name>
<proteinExistence type="inferred from homology"/>
<protein>
    <recommendedName>
        <fullName evidence="2">Activator of Hsp90 ATPase homologue 1/2-like C-terminal domain-containing protein</fullName>
    </recommendedName>
</protein>
<dbReference type="RefSeq" id="WP_207126860.1">
    <property type="nucleotide sequence ID" value="NZ_BOPO01000084.1"/>
</dbReference>
<gene>
    <name evidence="3" type="ORF">NUM_44430</name>
</gene>
<feature type="domain" description="Activator of Hsp90 ATPase homologue 1/2-like C-terminal" evidence="2">
    <location>
        <begin position="17"/>
        <end position="146"/>
    </location>
</feature>
<evidence type="ECO:0000256" key="1">
    <source>
        <dbReference type="ARBA" id="ARBA00006817"/>
    </source>
</evidence>
<dbReference type="InterPro" id="IPR023393">
    <property type="entry name" value="START-like_dom_sf"/>
</dbReference>
<accession>A0A8J4AD63</accession>
<dbReference type="InterPro" id="IPR013538">
    <property type="entry name" value="ASHA1/2-like_C"/>
</dbReference>
<evidence type="ECO:0000259" key="2">
    <source>
        <dbReference type="Pfam" id="PF08327"/>
    </source>
</evidence>
<comment type="similarity">
    <text evidence="1">Belongs to the AHA1 family.</text>
</comment>
<dbReference type="Pfam" id="PF08327">
    <property type="entry name" value="AHSA1"/>
    <property type="match status" value="1"/>
</dbReference>
<evidence type="ECO:0000313" key="3">
    <source>
        <dbReference type="EMBL" id="GIL29189.1"/>
    </source>
</evidence>
<dbReference type="Proteomes" id="UP000614996">
    <property type="component" value="Unassembled WGS sequence"/>
</dbReference>
<dbReference type="EMBL" id="BOPO01000084">
    <property type="protein sequence ID" value="GIL29189.1"/>
    <property type="molecule type" value="Genomic_DNA"/>
</dbReference>
<dbReference type="Gene3D" id="3.30.530.20">
    <property type="match status" value="1"/>
</dbReference>
<sequence>MNTDERRQVSVSRRIAAPAAEIFRILADPRRHTELDGSGMLRGAASDAVVTAVGDVFTMNMYFEPLGDYQMNNHVVEYVADRRIGWEPAAGQSHRDNAEGDQRWGHRWSYELVPDGSGATVVTETYDCSTVPAKERAAMRDGEVWVTAMAETLQRLDSLSTTTDRASQT</sequence>
<dbReference type="AlphaFoldDB" id="A0A8J4AD63"/>
<keyword evidence="4" id="KW-1185">Reference proteome</keyword>
<comment type="caution">
    <text evidence="3">The sequence shown here is derived from an EMBL/GenBank/DDBJ whole genome shotgun (WGS) entry which is preliminary data.</text>
</comment>
<dbReference type="SUPFAM" id="SSF55961">
    <property type="entry name" value="Bet v1-like"/>
    <property type="match status" value="1"/>
</dbReference>
<evidence type="ECO:0000313" key="4">
    <source>
        <dbReference type="Proteomes" id="UP000614996"/>
    </source>
</evidence>